<name>A0A151NUS6_ALLMI</name>
<keyword evidence="5" id="KW-0479">Metal-binding</keyword>
<dbReference type="EMBL" id="AKHW03002066">
    <property type="protein sequence ID" value="KYO40175.1"/>
    <property type="molecule type" value="Genomic_DNA"/>
</dbReference>
<dbReference type="InterPro" id="IPR045249">
    <property type="entry name" value="HARBI1-like"/>
</dbReference>
<dbReference type="Proteomes" id="UP000050525">
    <property type="component" value="Unassembled WGS sequence"/>
</dbReference>
<dbReference type="Pfam" id="PF13359">
    <property type="entry name" value="DDE_Tnp_4"/>
    <property type="match status" value="1"/>
</dbReference>
<evidence type="ECO:0000256" key="6">
    <source>
        <dbReference type="ARBA" id="ARBA00022801"/>
    </source>
</evidence>
<proteinExistence type="inferred from homology"/>
<dbReference type="AlphaFoldDB" id="A0A151NUS6"/>
<accession>A0A151NUS6</accession>
<reference evidence="10 11" key="1">
    <citation type="journal article" date="2012" name="Genome Biol.">
        <title>Sequencing three crocodilian genomes to illuminate the evolution of archosaurs and amniotes.</title>
        <authorList>
            <person name="St John J.A."/>
            <person name="Braun E.L."/>
            <person name="Isberg S.R."/>
            <person name="Miles L.G."/>
            <person name="Chong A.Y."/>
            <person name="Gongora J."/>
            <person name="Dalzell P."/>
            <person name="Moran C."/>
            <person name="Bed'hom B."/>
            <person name="Abzhanov A."/>
            <person name="Burgess S.C."/>
            <person name="Cooksey A.M."/>
            <person name="Castoe T.A."/>
            <person name="Crawford N.G."/>
            <person name="Densmore L.D."/>
            <person name="Drew J.C."/>
            <person name="Edwards S.V."/>
            <person name="Faircloth B.C."/>
            <person name="Fujita M.K."/>
            <person name="Greenwold M.J."/>
            <person name="Hoffmann F.G."/>
            <person name="Howard J.M."/>
            <person name="Iguchi T."/>
            <person name="Janes D.E."/>
            <person name="Khan S.Y."/>
            <person name="Kohno S."/>
            <person name="de Koning A.J."/>
            <person name="Lance S.L."/>
            <person name="McCarthy F.M."/>
            <person name="McCormack J.E."/>
            <person name="Merchant M.E."/>
            <person name="Peterson D.G."/>
            <person name="Pollock D.D."/>
            <person name="Pourmand N."/>
            <person name="Raney B.J."/>
            <person name="Roessler K.A."/>
            <person name="Sanford J.R."/>
            <person name="Sawyer R.H."/>
            <person name="Schmidt C.J."/>
            <person name="Triplett E.W."/>
            <person name="Tuberville T.D."/>
            <person name="Venegas-Anaya M."/>
            <person name="Howard J.T."/>
            <person name="Jarvis E.D."/>
            <person name="Guillette L.J.Jr."/>
            <person name="Glenn T.C."/>
            <person name="Green R.E."/>
            <person name="Ray D.A."/>
        </authorList>
    </citation>
    <scope>NUCLEOTIDE SEQUENCE [LARGE SCALE GENOMIC DNA]</scope>
    <source>
        <strain evidence="10">KSC_2009_1</strain>
    </source>
</reference>
<keyword evidence="6" id="KW-0378">Hydrolase</keyword>
<comment type="subcellular location">
    <subcellularLocation>
        <location evidence="2">Nucleus</location>
    </subcellularLocation>
</comment>
<dbReference type="PANTHER" id="PTHR22930">
    <property type="match status" value="1"/>
</dbReference>
<sequence length="236" mass="26224">MLGHAVLWIHDPLEVVGGFYSLGFPQCIRALDGTHIPVTCPPRSDHLYFSQWGFHLVVVQAVVDRWGTFTNVSADWIGSTHNAHIFRNSTLQLGEVMVPSLLIRDPTYLLLPWSMQSYISQLDPCQAYCNRCLVWACALVECAFVCLKGLWRMLTSLLKVTEANVSQVIIAACVLPNICDAQREVFYEMWTEEAQWECQLALLTPGVPVAVAASATAPPHPLPPPTEALGELNTHQ</sequence>
<evidence type="ECO:0000256" key="3">
    <source>
        <dbReference type="ARBA" id="ARBA00006958"/>
    </source>
</evidence>
<evidence type="ECO:0000256" key="4">
    <source>
        <dbReference type="ARBA" id="ARBA00022722"/>
    </source>
</evidence>
<dbReference type="GO" id="GO:0005634">
    <property type="term" value="C:nucleus"/>
    <property type="evidence" value="ECO:0007669"/>
    <property type="project" value="UniProtKB-SubCell"/>
</dbReference>
<gene>
    <name evidence="10" type="ORF">Y1Q_0000025</name>
</gene>
<keyword evidence="4" id="KW-0540">Nuclease</keyword>
<evidence type="ECO:0000256" key="8">
    <source>
        <dbReference type="SAM" id="MobiDB-lite"/>
    </source>
</evidence>
<protein>
    <recommendedName>
        <fullName evidence="9">DDE Tnp4 domain-containing protein</fullName>
    </recommendedName>
</protein>
<dbReference type="PANTHER" id="PTHR22930:SF85">
    <property type="entry name" value="GH03217P-RELATED"/>
    <property type="match status" value="1"/>
</dbReference>
<evidence type="ECO:0000313" key="11">
    <source>
        <dbReference type="Proteomes" id="UP000050525"/>
    </source>
</evidence>
<dbReference type="GO" id="GO:0046872">
    <property type="term" value="F:metal ion binding"/>
    <property type="evidence" value="ECO:0007669"/>
    <property type="project" value="UniProtKB-KW"/>
</dbReference>
<evidence type="ECO:0000256" key="1">
    <source>
        <dbReference type="ARBA" id="ARBA00001968"/>
    </source>
</evidence>
<comment type="caution">
    <text evidence="10">The sequence shown here is derived from an EMBL/GenBank/DDBJ whole genome shotgun (WGS) entry which is preliminary data.</text>
</comment>
<feature type="region of interest" description="Disordered" evidence="8">
    <location>
        <begin position="217"/>
        <end position="236"/>
    </location>
</feature>
<organism evidence="10 11">
    <name type="scientific">Alligator mississippiensis</name>
    <name type="common">American alligator</name>
    <dbReference type="NCBI Taxonomy" id="8496"/>
    <lineage>
        <taxon>Eukaryota</taxon>
        <taxon>Metazoa</taxon>
        <taxon>Chordata</taxon>
        <taxon>Craniata</taxon>
        <taxon>Vertebrata</taxon>
        <taxon>Euteleostomi</taxon>
        <taxon>Archelosauria</taxon>
        <taxon>Archosauria</taxon>
        <taxon>Crocodylia</taxon>
        <taxon>Alligatoridae</taxon>
        <taxon>Alligatorinae</taxon>
        <taxon>Alligator</taxon>
    </lineage>
</organism>
<evidence type="ECO:0000259" key="9">
    <source>
        <dbReference type="Pfam" id="PF13359"/>
    </source>
</evidence>
<comment type="similarity">
    <text evidence="3">Belongs to the HARBI1 family.</text>
</comment>
<keyword evidence="11" id="KW-1185">Reference proteome</keyword>
<evidence type="ECO:0000256" key="5">
    <source>
        <dbReference type="ARBA" id="ARBA00022723"/>
    </source>
</evidence>
<keyword evidence="7" id="KW-0539">Nucleus</keyword>
<dbReference type="STRING" id="8496.A0A151NUS6"/>
<dbReference type="InterPro" id="IPR027806">
    <property type="entry name" value="HARBI1_dom"/>
</dbReference>
<dbReference type="GO" id="GO:0004518">
    <property type="term" value="F:nuclease activity"/>
    <property type="evidence" value="ECO:0007669"/>
    <property type="project" value="UniProtKB-KW"/>
</dbReference>
<evidence type="ECO:0000256" key="7">
    <source>
        <dbReference type="ARBA" id="ARBA00023242"/>
    </source>
</evidence>
<evidence type="ECO:0000313" key="10">
    <source>
        <dbReference type="EMBL" id="KYO40175.1"/>
    </source>
</evidence>
<comment type="cofactor">
    <cofactor evidence="1">
        <name>a divalent metal cation</name>
        <dbReference type="ChEBI" id="CHEBI:60240"/>
    </cofactor>
</comment>
<evidence type="ECO:0000256" key="2">
    <source>
        <dbReference type="ARBA" id="ARBA00004123"/>
    </source>
</evidence>
<feature type="domain" description="DDE Tnp4" evidence="9">
    <location>
        <begin position="31"/>
        <end position="177"/>
    </location>
</feature>
<dbReference type="GO" id="GO:0016787">
    <property type="term" value="F:hydrolase activity"/>
    <property type="evidence" value="ECO:0007669"/>
    <property type="project" value="UniProtKB-KW"/>
</dbReference>